<proteinExistence type="inferred from homology"/>
<dbReference type="NCBIfam" id="TIGR00500">
    <property type="entry name" value="met_pdase_I"/>
    <property type="match status" value="1"/>
</dbReference>
<feature type="binding site" evidence="5">
    <location>
        <position position="164"/>
    </location>
    <ligand>
        <name>a divalent metal cation</name>
        <dbReference type="ChEBI" id="CHEBI:60240"/>
        <label>1</label>
    </ligand>
</feature>
<feature type="binding site" evidence="5">
    <location>
        <position position="291"/>
    </location>
    <ligand>
        <name>a divalent metal cation</name>
        <dbReference type="ChEBI" id="CHEBI:60240"/>
        <label>1</label>
    </ligand>
</feature>
<feature type="binding site" evidence="5">
    <location>
        <position position="260"/>
    </location>
    <ligand>
        <name>a divalent metal cation</name>
        <dbReference type="ChEBI" id="CHEBI:60240"/>
        <label>2</label>
        <note>catalytic</note>
    </ligand>
</feature>
<dbReference type="PANTHER" id="PTHR43330">
    <property type="entry name" value="METHIONINE AMINOPEPTIDASE"/>
    <property type="match status" value="1"/>
</dbReference>
<sequence>MLSLRKINFNSIKTIKNSIRTFINVIYEPGEVESSYVVPDHIIKPSYYTEINKPANLIGKININNEDQIKKMRKSCKIAANILEKCHEIVKPGISTHEIDRFVFNEIIKQNCYPSPLYYCGFPKAICTSVNNVACHGIPDSRKLMDGDIINIDITVFHENCHGDCSKTFLVGKVDDNGRYLVYHNDKGLYEAIKICRPGVDFREIGKALQAYANRAELNIVQDFIGHGIGEEFHCPPEIYHFENDYEIGTMEKGMIFTIEPIFSEGAGEIELWEDEWTVSTVDNSRTSQHEHTVLINDDSCEILTMPDSSN</sequence>
<organism evidence="8 9">
    <name type="scientific">Chironomus riparius</name>
    <dbReference type="NCBI Taxonomy" id="315576"/>
    <lineage>
        <taxon>Eukaryota</taxon>
        <taxon>Metazoa</taxon>
        <taxon>Ecdysozoa</taxon>
        <taxon>Arthropoda</taxon>
        <taxon>Hexapoda</taxon>
        <taxon>Insecta</taxon>
        <taxon>Pterygota</taxon>
        <taxon>Neoptera</taxon>
        <taxon>Endopterygota</taxon>
        <taxon>Diptera</taxon>
        <taxon>Nematocera</taxon>
        <taxon>Chironomoidea</taxon>
        <taxon>Chironomidae</taxon>
        <taxon>Chironominae</taxon>
        <taxon>Chironomus</taxon>
    </lineage>
</organism>
<comment type="similarity">
    <text evidence="5">Belongs to the peptidase M24A family. Methionine aminopeptidase type 1 subfamily.</text>
</comment>
<keyword evidence="1 5" id="KW-0031">Aminopeptidase</keyword>
<protein>
    <recommendedName>
        <fullName evidence="6">Methionine aminopeptidase</fullName>
        <ecNumber evidence="6">3.4.11.18</ecNumber>
    </recommendedName>
</protein>
<evidence type="ECO:0000313" key="9">
    <source>
        <dbReference type="Proteomes" id="UP001153620"/>
    </source>
</evidence>
<evidence type="ECO:0000256" key="1">
    <source>
        <dbReference type="ARBA" id="ARBA00022438"/>
    </source>
</evidence>
<dbReference type="HAMAP" id="MF_01974">
    <property type="entry name" value="MetAP_1"/>
    <property type="match status" value="1"/>
</dbReference>
<keyword evidence="4 5" id="KW-0378">Hydrolase</keyword>
<evidence type="ECO:0000256" key="5">
    <source>
        <dbReference type="HAMAP-Rule" id="MF_03174"/>
    </source>
</evidence>
<comment type="catalytic activity">
    <reaction evidence="5 6">
        <text>Release of N-terminal amino acids, preferentially methionine, from peptides and arylamides.</text>
        <dbReference type="EC" id="3.4.11.18"/>
    </reaction>
</comment>
<dbReference type="PANTHER" id="PTHR43330:SF8">
    <property type="entry name" value="METHIONINE AMINOPEPTIDASE 1D, MITOCHONDRIAL"/>
    <property type="match status" value="1"/>
</dbReference>
<dbReference type="PRINTS" id="PR00599">
    <property type="entry name" value="MAPEPTIDASE"/>
</dbReference>
<dbReference type="GO" id="GO:0006508">
    <property type="term" value="P:proteolysis"/>
    <property type="evidence" value="ECO:0007669"/>
    <property type="project" value="UniProtKB-KW"/>
</dbReference>
<gene>
    <name evidence="8" type="ORF">CHIRRI_LOCUS1317</name>
</gene>
<dbReference type="InterPro" id="IPR036005">
    <property type="entry name" value="Creatinase/aminopeptidase-like"/>
</dbReference>
<dbReference type="GO" id="GO:0004239">
    <property type="term" value="F:initiator methionyl aminopeptidase activity"/>
    <property type="evidence" value="ECO:0007669"/>
    <property type="project" value="UniProtKB-UniRule"/>
</dbReference>
<comment type="cofactor">
    <cofactor evidence="5">
        <name>Co(2+)</name>
        <dbReference type="ChEBI" id="CHEBI:48828"/>
    </cofactor>
    <cofactor evidence="5">
        <name>Zn(2+)</name>
        <dbReference type="ChEBI" id="CHEBI:29105"/>
    </cofactor>
    <cofactor evidence="5">
        <name>Mn(2+)</name>
        <dbReference type="ChEBI" id="CHEBI:29035"/>
    </cofactor>
    <cofactor evidence="5">
        <name>Fe(2+)</name>
        <dbReference type="ChEBI" id="CHEBI:29033"/>
    </cofactor>
    <text evidence="5">Binds 2 divalent metal cations per subunit. Has a high-affinity and a low affinity metal-binding site. The true nature of the physiological cofactor is under debate. The enzyme is active with cobalt, zinc, manganese or divalent iron ions. Most likely, methionine aminopeptidases function as mononuclear Fe(2+)-metalloproteases under physiological conditions, and the catalytically relevant metal-binding site has been assigned to the histidine-containing high-affinity site.</text>
</comment>
<feature type="binding site" evidence="5">
    <location>
        <position position="136"/>
    </location>
    <ligand>
        <name>substrate</name>
    </ligand>
</feature>
<feature type="binding site" evidence="5">
    <location>
        <position position="164"/>
    </location>
    <ligand>
        <name>a divalent metal cation</name>
        <dbReference type="ChEBI" id="CHEBI:60240"/>
        <label>2</label>
        <note>catalytic</note>
    </ligand>
</feature>
<keyword evidence="2 5" id="KW-0645">Protease</keyword>
<dbReference type="Gene3D" id="3.90.230.10">
    <property type="entry name" value="Creatinase/methionine aminopeptidase superfamily"/>
    <property type="match status" value="1"/>
</dbReference>
<dbReference type="Pfam" id="PF00557">
    <property type="entry name" value="Peptidase_M24"/>
    <property type="match status" value="1"/>
</dbReference>
<dbReference type="EMBL" id="OU895877">
    <property type="protein sequence ID" value="CAG9798334.1"/>
    <property type="molecule type" value="Genomic_DNA"/>
</dbReference>
<dbReference type="SUPFAM" id="SSF55920">
    <property type="entry name" value="Creatinase/aminopeptidase"/>
    <property type="match status" value="1"/>
</dbReference>
<dbReference type="InterPro" id="IPR002467">
    <property type="entry name" value="Pept_M24A_MAP1"/>
</dbReference>
<feature type="binding site" evidence="5">
    <location>
        <position position="291"/>
    </location>
    <ligand>
        <name>a divalent metal cation</name>
        <dbReference type="ChEBI" id="CHEBI:60240"/>
        <label>2</label>
        <note>catalytic</note>
    </ligand>
</feature>
<dbReference type="GO" id="GO:0046872">
    <property type="term" value="F:metal ion binding"/>
    <property type="evidence" value="ECO:0007669"/>
    <property type="project" value="UniProtKB-UniRule"/>
</dbReference>
<feature type="binding site" evidence="5">
    <location>
        <position position="227"/>
    </location>
    <ligand>
        <name>a divalent metal cation</name>
        <dbReference type="ChEBI" id="CHEBI:60240"/>
        <label>2</label>
        <note>catalytic</note>
    </ligand>
</feature>
<dbReference type="PROSITE" id="PS00680">
    <property type="entry name" value="MAP_1"/>
    <property type="match status" value="1"/>
</dbReference>
<feature type="binding site" evidence="5">
    <location>
        <position position="153"/>
    </location>
    <ligand>
        <name>a divalent metal cation</name>
        <dbReference type="ChEBI" id="CHEBI:60240"/>
        <label>1</label>
    </ligand>
</feature>
<name>A0A9N9RKX7_9DIPT</name>
<keyword evidence="9" id="KW-1185">Reference proteome</keyword>
<reference evidence="8" key="2">
    <citation type="submission" date="2022-10" db="EMBL/GenBank/DDBJ databases">
        <authorList>
            <consortium name="ENA_rothamsted_submissions"/>
            <consortium name="culmorum"/>
            <person name="King R."/>
        </authorList>
    </citation>
    <scope>NUCLEOTIDE SEQUENCE</scope>
</reference>
<evidence type="ECO:0000256" key="2">
    <source>
        <dbReference type="ARBA" id="ARBA00022670"/>
    </source>
</evidence>
<evidence type="ECO:0000313" key="8">
    <source>
        <dbReference type="EMBL" id="CAG9798334.1"/>
    </source>
</evidence>
<evidence type="ECO:0000256" key="4">
    <source>
        <dbReference type="ARBA" id="ARBA00022801"/>
    </source>
</evidence>
<feature type="binding site" evidence="5">
    <location>
        <position position="234"/>
    </location>
    <ligand>
        <name>substrate</name>
    </ligand>
</feature>
<dbReference type="AlphaFoldDB" id="A0A9N9RKX7"/>
<accession>A0A9N9RKX7</accession>
<dbReference type="EC" id="3.4.11.18" evidence="6"/>
<comment type="function">
    <text evidence="6">Cotranslationally removes the N-terminal methionine from nascent proteins. The N-terminal methionine is often cleaved when the second residue in the primary sequence is small and uncharged (Met-Ala-, Cys, Gly, Pro, Ser, Thr, or Val).</text>
</comment>
<evidence type="ECO:0000256" key="3">
    <source>
        <dbReference type="ARBA" id="ARBA00022723"/>
    </source>
</evidence>
<dbReference type="OrthoDB" id="3209743at2759"/>
<keyword evidence="3 5" id="KW-0479">Metal-binding</keyword>
<dbReference type="GO" id="GO:0070006">
    <property type="term" value="F:metalloaminopeptidase activity"/>
    <property type="evidence" value="ECO:0007669"/>
    <property type="project" value="UniProtKB-UniRule"/>
</dbReference>
<dbReference type="CDD" id="cd01086">
    <property type="entry name" value="MetAP1"/>
    <property type="match status" value="1"/>
</dbReference>
<dbReference type="InterPro" id="IPR001714">
    <property type="entry name" value="Pept_M24_MAP"/>
</dbReference>
<reference evidence="8" key="1">
    <citation type="submission" date="2022-01" db="EMBL/GenBank/DDBJ databases">
        <authorList>
            <person name="King R."/>
        </authorList>
    </citation>
    <scope>NUCLEOTIDE SEQUENCE</scope>
</reference>
<feature type="domain" description="Peptidase M24" evidence="7">
    <location>
        <begin position="70"/>
        <end position="297"/>
    </location>
</feature>
<dbReference type="InterPro" id="IPR000994">
    <property type="entry name" value="Pept_M24"/>
</dbReference>
<evidence type="ECO:0000256" key="6">
    <source>
        <dbReference type="RuleBase" id="RU003653"/>
    </source>
</evidence>
<evidence type="ECO:0000259" key="7">
    <source>
        <dbReference type="Pfam" id="PF00557"/>
    </source>
</evidence>
<dbReference type="Proteomes" id="UP001153620">
    <property type="component" value="Chromosome 1"/>
</dbReference>